<dbReference type="Proteomes" id="UP001161697">
    <property type="component" value="Unassembled WGS sequence"/>
</dbReference>
<keyword evidence="5 7" id="KW-0720">Serine protease</keyword>
<feature type="active site" evidence="8">
    <location>
        <position position="114"/>
    </location>
</feature>
<dbReference type="Pfam" id="PF00574">
    <property type="entry name" value="CLP_protease"/>
    <property type="match status" value="1"/>
</dbReference>
<comment type="function">
    <text evidence="7 11">Cleaves peptides in various proteins in a process that requires ATP hydrolysis. Has a chymotrypsin-like activity. Plays a major role in the degradation of misfolded proteins.</text>
</comment>
<dbReference type="EMBL" id="UGUV01000002">
    <property type="protein sequence ID" value="SUD53676.1"/>
    <property type="molecule type" value="Genomic_DNA"/>
</dbReference>
<dbReference type="GO" id="GO:0051117">
    <property type="term" value="F:ATPase binding"/>
    <property type="evidence" value="ECO:0007669"/>
    <property type="project" value="TreeGrafter"/>
</dbReference>
<reference evidence="15 21" key="3">
    <citation type="submission" date="2018-10" db="EMBL/GenBank/DDBJ databases">
        <title>Transmission dynamics of multidrug resistant bacteria on intensive care unit surfaces.</title>
        <authorList>
            <person name="D'Souza A.W."/>
            <person name="Potter R.F."/>
            <person name="Wallace M."/>
            <person name="Shupe A."/>
            <person name="Patel S."/>
            <person name="Sun S."/>
            <person name="Gul D."/>
            <person name="Kwon J.H."/>
            <person name="Andleeb S."/>
            <person name="Burnham C.-A.D."/>
            <person name="Dantas G."/>
        </authorList>
    </citation>
    <scope>NUCLEOTIDE SEQUENCE [LARGE SCALE GENOMIC DNA]</scope>
    <source>
        <strain evidence="15 21">PO_271</strain>
    </source>
</reference>
<dbReference type="EMBL" id="RHRS01000074">
    <property type="protein sequence ID" value="RRW29945.1"/>
    <property type="molecule type" value="Genomic_DNA"/>
</dbReference>
<reference evidence="13" key="4">
    <citation type="submission" date="2022-09" db="EMBL/GenBank/DDBJ databases">
        <title>Intensive care unit water sources are persistently colonized with multi-drug resistant bacteria and are the site of extensive horizontal gene transfer of antibiotic resistance genes.</title>
        <authorList>
            <person name="Diorio-Toth L."/>
        </authorList>
    </citation>
    <scope>NUCLEOTIDE SEQUENCE</scope>
    <source>
        <strain evidence="13">GD03704</strain>
    </source>
</reference>
<dbReference type="PANTHER" id="PTHR10381:SF70">
    <property type="entry name" value="ATP-DEPENDENT CLP PROTEASE PROTEOLYTIC SUBUNIT"/>
    <property type="match status" value="1"/>
</dbReference>
<dbReference type="Gene3D" id="3.90.226.10">
    <property type="entry name" value="2-enoyl-CoA Hydratase, Chain A, domain 1"/>
    <property type="match status" value="1"/>
</dbReference>
<comment type="similarity">
    <text evidence="1 7 12">Belongs to the peptidase S14 family.</text>
</comment>
<keyword evidence="18" id="KW-1185">Reference proteome</keyword>
<dbReference type="GO" id="GO:0005737">
    <property type="term" value="C:cytoplasm"/>
    <property type="evidence" value="ECO:0007669"/>
    <property type="project" value="UniProtKB-SubCell"/>
</dbReference>
<dbReference type="CDD" id="cd07017">
    <property type="entry name" value="S14_ClpP_2"/>
    <property type="match status" value="1"/>
</dbReference>
<dbReference type="InterPro" id="IPR033135">
    <property type="entry name" value="ClpP_His_AS"/>
</dbReference>
<dbReference type="STRING" id="301.SAMN05216280_103751"/>
<evidence type="ECO:0000256" key="4">
    <source>
        <dbReference type="ARBA" id="ARBA00022801"/>
    </source>
</evidence>
<keyword evidence="4 7" id="KW-0378">Hydrolase</keyword>
<dbReference type="Proteomes" id="UP000255303">
    <property type="component" value="Unassembled WGS sequence"/>
</dbReference>
<dbReference type="EMBL" id="QASO01000021">
    <property type="protein sequence ID" value="PTU80425.1"/>
    <property type="molecule type" value="Genomic_DNA"/>
</dbReference>
<feature type="active site" description="Nucleophile" evidence="7">
    <location>
        <position position="114"/>
    </location>
</feature>
<gene>
    <name evidence="7 16" type="primary">clpP</name>
    <name evidence="14" type="ORF">DBO86_03345</name>
    <name evidence="15" type="ORF">EGJ44_19900</name>
    <name evidence="13" type="ORF">N5J11_21335</name>
    <name evidence="16" type="ORF">NCTC10692_04206</name>
    <name evidence="17" type="ORF">NCTC10860_02151</name>
</gene>
<evidence type="ECO:0000256" key="2">
    <source>
        <dbReference type="ARBA" id="ARBA00022490"/>
    </source>
</evidence>
<evidence type="ECO:0000256" key="1">
    <source>
        <dbReference type="ARBA" id="ARBA00007039"/>
    </source>
</evidence>
<dbReference type="NCBIfam" id="NF001368">
    <property type="entry name" value="PRK00277.1"/>
    <property type="match status" value="1"/>
</dbReference>
<dbReference type="AlphaFoldDB" id="A0A061D0N7"/>
<name>A0A061D0N7_ECTOL</name>
<dbReference type="Proteomes" id="UP000254084">
    <property type="component" value="Unassembled WGS sequence"/>
</dbReference>
<accession>A0A2T5PRR4</accession>
<accession>A0A379JZ93</accession>
<dbReference type="InterPro" id="IPR018215">
    <property type="entry name" value="ClpP_Ser_AS"/>
</dbReference>
<sequence>MSRNPFMQNMPEIQAAGGLVPMVIEQSARGERAYDIYSRLLKERVIFLVGPVEDYMANLICAQLLFLEAENPDKDIHLYINSPGGSVTAGMAIYDTMQFIKADVSTTCIGQACSMGAFLLAGGAKGKRFCLPNSRVMIHQPLGGFQGQASDIEIHAKEILFIRERLNELLAQHTGQSLETIERDTNRDNFMSASRAVEYGLVDAVHEKRQMPV</sequence>
<dbReference type="SUPFAM" id="SSF52096">
    <property type="entry name" value="ClpP/crotonase"/>
    <property type="match status" value="1"/>
</dbReference>
<evidence type="ECO:0000313" key="14">
    <source>
        <dbReference type="EMBL" id="PTU80425.1"/>
    </source>
</evidence>
<accession>A0A061D0N7</accession>
<reference evidence="19 20" key="2">
    <citation type="submission" date="2018-06" db="EMBL/GenBank/DDBJ databases">
        <authorList>
            <consortium name="Pathogen Informatics"/>
            <person name="Doyle S."/>
        </authorList>
    </citation>
    <scope>NUCLEOTIDE SEQUENCE [LARGE SCALE GENOMIC DNA]</scope>
    <source>
        <strain evidence="16 20">NCTC10692</strain>
        <strain evidence="17 19">NCTC10860</strain>
    </source>
</reference>
<dbReference type="Proteomes" id="UP000244052">
    <property type="component" value="Unassembled WGS sequence"/>
</dbReference>
<organism evidence="16 20">
    <name type="scientific">Ectopseudomonas oleovorans</name>
    <name type="common">Pseudomonas oleovorans</name>
    <dbReference type="NCBI Taxonomy" id="301"/>
    <lineage>
        <taxon>Bacteria</taxon>
        <taxon>Pseudomonadati</taxon>
        <taxon>Pseudomonadota</taxon>
        <taxon>Gammaproteobacteria</taxon>
        <taxon>Pseudomonadales</taxon>
        <taxon>Pseudomonadaceae</taxon>
        <taxon>Ectopseudomonas</taxon>
    </lineage>
</organism>
<dbReference type="PANTHER" id="PTHR10381">
    <property type="entry name" value="ATP-DEPENDENT CLP PROTEASE PROTEOLYTIC SUBUNIT"/>
    <property type="match status" value="1"/>
</dbReference>
<dbReference type="InterPro" id="IPR029045">
    <property type="entry name" value="ClpP/crotonase-like_dom_sf"/>
</dbReference>
<evidence type="ECO:0000256" key="12">
    <source>
        <dbReference type="RuleBase" id="RU003567"/>
    </source>
</evidence>
<evidence type="ECO:0000256" key="11">
    <source>
        <dbReference type="RuleBase" id="RU000550"/>
    </source>
</evidence>
<evidence type="ECO:0000313" key="18">
    <source>
        <dbReference type="Proteomes" id="UP000244052"/>
    </source>
</evidence>
<evidence type="ECO:0000313" key="17">
    <source>
        <dbReference type="EMBL" id="SUD59838.1"/>
    </source>
</evidence>
<dbReference type="PROSITE" id="PS00382">
    <property type="entry name" value="CLP_PROTEASE_HIS"/>
    <property type="match status" value="1"/>
</dbReference>
<dbReference type="Proteomes" id="UP000272833">
    <property type="component" value="Unassembled WGS sequence"/>
</dbReference>
<comment type="subunit">
    <text evidence="7">Fourteen ClpP subunits assemble into 2 heptameric rings which stack back to back to give a disk-like structure with a central cavity, resembling the structure of eukaryotic proteasomes.</text>
</comment>
<dbReference type="MEROPS" id="S14.001"/>
<protein>
    <recommendedName>
        <fullName evidence="7 12">ATP-dependent Clp protease proteolytic subunit</fullName>
        <ecNumber evidence="7 10">3.4.21.92</ecNumber>
    </recommendedName>
    <alternativeName>
        <fullName evidence="7">Endopeptidase Clp</fullName>
    </alternativeName>
</protein>
<dbReference type="PROSITE" id="PS00381">
    <property type="entry name" value="CLP_PROTEASE_SER"/>
    <property type="match status" value="1"/>
</dbReference>
<dbReference type="GO" id="GO:0009368">
    <property type="term" value="C:endopeptidase Clp complex"/>
    <property type="evidence" value="ECO:0007669"/>
    <property type="project" value="TreeGrafter"/>
</dbReference>
<dbReference type="FunFam" id="3.90.226.10:FF:000001">
    <property type="entry name" value="ATP-dependent Clp protease proteolytic subunit"/>
    <property type="match status" value="1"/>
</dbReference>
<evidence type="ECO:0000313" key="20">
    <source>
        <dbReference type="Proteomes" id="UP000255303"/>
    </source>
</evidence>
<dbReference type="NCBIfam" id="NF009205">
    <property type="entry name" value="PRK12553.1"/>
    <property type="match status" value="1"/>
</dbReference>
<evidence type="ECO:0000313" key="21">
    <source>
        <dbReference type="Proteomes" id="UP000272833"/>
    </source>
</evidence>
<evidence type="ECO:0000313" key="16">
    <source>
        <dbReference type="EMBL" id="SUD53676.1"/>
    </source>
</evidence>
<dbReference type="EC" id="3.4.21.92" evidence="7 10"/>
<comment type="catalytic activity">
    <reaction evidence="6 7 9">
        <text>Hydrolysis of proteins to small peptides in the presence of ATP and magnesium. alpha-casein is the usual test substrate. In the absence of ATP, only oligopeptides shorter than five residues are hydrolyzed (such as succinyl-Leu-Tyr-|-NHMec, and Leu-Tyr-Leu-|-Tyr-Trp, in which cleavage of the -Tyr-|-Leu- and -Tyr-|-Trp bonds also occurs).</text>
        <dbReference type="EC" id="3.4.21.92"/>
    </reaction>
</comment>
<comment type="subcellular location">
    <subcellularLocation>
        <location evidence="7">Cytoplasm</location>
    </subcellularLocation>
</comment>
<keyword evidence="2 7" id="KW-0963">Cytoplasm</keyword>
<evidence type="ECO:0000313" key="19">
    <source>
        <dbReference type="Proteomes" id="UP000254084"/>
    </source>
</evidence>
<evidence type="ECO:0000256" key="7">
    <source>
        <dbReference type="HAMAP-Rule" id="MF_00444"/>
    </source>
</evidence>
<dbReference type="GO" id="GO:0004252">
    <property type="term" value="F:serine-type endopeptidase activity"/>
    <property type="evidence" value="ECO:0007669"/>
    <property type="project" value="UniProtKB-UniRule"/>
</dbReference>
<dbReference type="EMBL" id="JAOCJE010000001">
    <property type="protein sequence ID" value="MDH1341685.1"/>
    <property type="molecule type" value="Genomic_DNA"/>
</dbReference>
<proteinExistence type="inferred from homology"/>
<dbReference type="InterPro" id="IPR001907">
    <property type="entry name" value="ClpP"/>
</dbReference>
<dbReference type="EMBL" id="UGUW01000004">
    <property type="protein sequence ID" value="SUD59838.1"/>
    <property type="molecule type" value="Genomic_DNA"/>
</dbReference>
<evidence type="ECO:0000256" key="5">
    <source>
        <dbReference type="ARBA" id="ARBA00022825"/>
    </source>
</evidence>
<dbReference type="GO" id="GO:0006515">
    <property type="term" value="P:protein quality control for misfolded or incompletely synthesized proteins"/>
    <property type="evidence" value="ECO:0007669"/>
    <property type="project" value="TreeGrafter"/>
</dbReference>
<dbReference type="NCBIfam" id="TIGR00493">
    <property type="entry name" value="clpP"/>
    <property type="match status" value="1"/>
</dbReference>
<evidence type="ECO:0000256" key="3">
    <source>
        <dbReference type="ARBA" id="ARBA00022670"/>
    </source>
</evidence>
<evidence type="ECO:0000256" key="10">
    <source>
        <dbReference type="RuleBase" id="RU000549"/>
    </source>
</evidence>
<evidence type="ECO:0000256" key="8">
    <source>
        <dbReference type="PROSITE-ProRule" id="PRU10085"/>
    </source>
</evidence>
<evidence type="ECO:0000313" key="15">
    <source>
        <dbReference type="EMBL" id="RRW29945.1"/>
    </source>
</evidence>
<dbReference type="GO" id="GO:0004176">
    <property type="term" value="F:ATP-dependent peptidase activity"/>
    <property type="evidence" value="ECO:0007669"/>
    <property type="project" value="InterPro"/>
</dbReference>
<reference evidence="14 18" key="1">
    <citation type="submission" date="2018-04" db="EMBL/GenBank/DDBJ databases">
        <title>Pseudomonas sp. nov., isolated from mangrove soil.</title>
        <authorList>
            <person name="Chen C."/>
        </authorList>
    </citation>
    <scope>NUCLEOTIDE SEQUENCE [LARGE SCALE GENOMIC DNA]</scope>
    <source>
        <strain evidence="14 18">JCM 14246</strain>
    </source>
</reference>
<evidence type="ECO:0000313" key="13">
    <source>
        <dbReference type="EMBL" id="MDH1341685.1"/>
    </source>
</evidence>
<dbReference type="RefSeq" id="WP_004424103.1">
    <property type="nucleotide sequence ID" value="NZ_CAJQNA010000197.1"/>
</dbReference>
<evidence type="ECO:0000256" key="9">
    <source>
        <dbReference type="PROSITE-ProRule" id="PRU10086"/>
    </source>
</evidence>
<dbReference type="InterPro" id="IPR023562">
    <property type="entry name" value="ClpP/TepA"/>
</dbReference>
<keyword evidence="3 7" id="KW-0645">Protease</keyword>
<evidence type="ECO:0000256" key="6">
    <source>
        <dbReference type="ARBA" id="ARBA00034021"/>
    </source>
</evidence>
<dbReference type="GeneID" id="83642003"/>
<feature type="active site" evidence="7 9">
    <location>
        <position position="139"/>
    </location>
</feature>
<dbReference type="HAMAP" id="MF_00444">
    <property type="entry name" value="ClpP"/>
    <property type="match status" value="1"/>
</dbReference>
<dbReference type="PRINTS" id="PR00127">
    <property type="entry name" value="CLPPROTEASEP"/>
</dbReference>
<dbReference type="eggNOG" id="COG0740">
    <property type="taxonomic scope" value="Bacteria"/>
</dbReference>